<reference evidence="6" key="1">
    <citation type="submission" date="2020-10" db="EMBL/GenBank/DDBJ databases">
        <title>Taxonomic study of unclassified bacteria belonging to the class Ktedonobacteria.</title>
        <authorList>
            <person name="Yabe S."/>
            <person name="Wang C.M."/>
            <person name="Zheng Y."/>
            <person name="Sakai Y."/>
            <person name="Cavaletti L."/>
            <person name="Monciardini P."/>
            <person name="Donadio S."/>
        </authorList>
    </citation>
    <scope>NUCLEOTIDE SEQUENCE</scope>
    <source>
        <strain evidence="6">SOSP1-1</strain>
    </source>
</reference>
<dbReference type="PROSITE" id="PS50977">
    <property type="entry name" value="HTH_TETR_2"/>
    <property type="match status" value="1"/>
</dbReference>
<name>A0A8J3MMU0_9CHLR</name>
<dbReference type="InterPro" id="IPR001647">
    <property type="entry name" value="HTH_TetR"/>
</dbReference>
<evidence type="ECO:0000256" key="4">
    <source>
        <dbReference type="PROSITE-ProRule" id="PRU00335"/>
    </source>
</evidence>
<evidence type="ECO:0000313" key="6">
    <source>
        <dbReference type="EMBL" id="GHO41997.1"/>
    </source>
</evidence>
<keyword evidence="2 4" id="KW-0238">DNA-binding</keyword>
<protein>
    <submittedName>
        <fullName evidence="6">TetR family transcriptional regulator</fullName>
    </submittedName>
</protein>
<dbReference type="SUPFAM" id="SSF46689">
    <property type="entry name" value="Homeodomain-like"/>
    <property type="match status" value="1"/>
</dbReference>
<organism evidence="6 7">
    <name type="scientific">Ktedonospora formicarum</name>
    <dbReference type="NCBI Taxonomy" id="2778364"/>
    <lineage>
        <taxon>Bacteria</taxon>
        <taxon>Bacillati</taxon>
        <taxon>Chloroflexota</taxon>
        <taxon>Ktedonobacteria</taxon>
        <taxon>Ktedonobacterales</taxon>
        <taxon>Ktedonobacteraceae</taxon>
        <taxon>Ktedonospora</taxon>
    </lineage>
</organism>
<dbReference type="EMBL" id="BNJF01000001">
    <property type="protein sequence ID" value="GHO41997.1"/>
    <property type="molecule type" value="Genomic_DNA"/>
</dbReference>
<proteinExistence type="predicted"/>
<keyword evidence="7" id="KW-1185">Reference proteome</keyword>
<sequence>MSHRENSKDLILDRAVQMASVQGLNGLTIGRLATALSLSKGGICAHFPSKFDLQVAVVEKAAHIFQHVVVAPALEEAPGLPQLQALSNAWFQYLVTGTFEGGCFFTNVLLEVDDLEGNEVREAVVRQYSRFINLIERCACDAVTQGQFRSDLEVHQFAFEFLGAKLSAVMWRGLQRENQAIFLGKKAIADLFQRSSR</sequence>
<dbReference type="RefSeq" id="WP_268886605.1">
    <property type="nucleotide sequence ID" value="NZ_BNJF01000001.1"/>
</dbReference>
<keyword evidence="1" id="KW-0805">Transcription regulation</keyword>
<dbReference type="Gene3D" id="1.10.357.10">
    <property type="entry name" value="Tetracycline Repressor, domain 2"/>
    <property type="match status" value="1"/>
</dbReference>
<evidence type="ECO:0000256" key="3">
    <source>
        <dbReference type="ARBA" id="ARBA00023163"/>
    </source>
</evidence>
<dbReference type="InterPro" id="IPR036271">
    <property type="entry name" value="Tet_transcr_reg_TetR-rel_C_sf"/>
</dbReference>
<evidence type="ECO:0000259" key="5">
    <source>
        <dbReference type="PROSITE" id="PS50977"/>
    </source>
</evidence>
<comment type="caution">
    <text evidence="6">The sequence shown here is derived from an EMBL/GenBank/DDBJ whole genome shotgun (WGS) entry which is preliminary data.</text>
</comment>
<keyword evidence="3" id="KW-0804">Transcription</keyword>
<dbReference type="GO" id="GO:0003677">
    <property type="term" value="F:DNA binding"/>
    <property type="evidence" value="ECO:0007669"/>
    <property type="project" value="UniProtKB-UniRule"/>
</dbReference>
<dbReference type="PANTHER" id="PTHR47506:SF6">
    <property type="entry name" value="HTH-TYPE TRANSCRIPTIONAL REPRESSOR NEMR"/>
    <property type="match status" value="1"/>
</dbReference>
<accession>A0A8J3MMU0</accession>
<evidence type="ECO:0000256" key="1">
    <source>
        <dbReference type="ARBA" id="ARBA00023015"/>
    </source>
</evidence>
<dbReference type="Gene3D" id="1.10.10.60">
    <property type="entry name" value="Homeodomain-like"/>
    <property type="match status" value="1"/>
</dbReference>
<dbReference type="PANTHER" id="PTHR47506">
    <property type="entry name" value="TRANSCRIPTIONAL REGULATORY PROTEIN"/>
    <property type="match status" value="1"/>
</dbReference>
<feature type="DNA-binding region" description="H-T-H motif" evidence="4">
    <location>
        <begin position="28"/>
        <end position="47"/>
    </location>
</feature>
<evidence type="ECO:0000313" key="7">
    <source>
        <dbReference type="Proteomes" id="UP000612362"/>
    </source>
</evidence>
<dbReference type="Proteomes" id="UP000612362">
    <property type="component" value="Unassembled WGS sequence"/>
</dbReference>
<dbReference type="SUPFAM" id="SSF48498">
    <property type="entry name" value="Tetracyclin repressor-like, C-terminal domain"/>
    <property type="match status" value="1"/>
</dbReference>
<gene>
    <name evidence="6" type="ORF">KSX_01600</name>
</gene>
<dbReference type="InterPro" id="IPR009057">
    <property type="entry name" value="Homeodomain-like_sf"/>
</dbReference>
<feature type="domain" description="HTH tetR-type" evidence="5">
    <location>
        <begin position="5"/>
        <end position="65"/>
    </location>
</feature>
<evidence type="ECO:0000256" key="2">
    <source>
        <dbReference type="ARBA" id="ARBA00023125"/>
    </source>
</evidence>
<dbReference type="InterPro" id="IPR011075">
    <property type="entry name" value="TetR_C"/>
</dbReference>
<dbReference type="Pfam" id="PF16925">
    <property type="entry name" value="TetR_C_13"/>
    <property type="match status" value="1"/>
</dbReference>
<dbReference type="AlphaFoldDB" id="A0A8J3MMU0"/>
<dbReference type="Pfam" id="PF00440">
    <property type="entry name" value="TetR_N"/>
    <property type="match status" value="1"/>
</dbReference>